<dbReference type="PANTHER" id="PTHR47893:SF1">
    <property type="entry name" value="REGULATORY PROTEIN PCHR"/>
    <property type="match status" value="1"/>
</dbReference>
<dbReference type="PROSITE" id="PS01124">
    <property type="entry name" value="HTH_ARAC_FAMILY_2"/>
    <property type="match status" value="1"/>
</dbReference>
<keyword evidence="2" id="KW-0238">DNA-binding</keyword>
<comment type="caution">
    <text evidence="5">The sequence shown here is derived from an EMBL/GenBank/DDBJ whole genome shotgun (WGS) entry which is preliminary data.</text>
</comment>
<dbReference type="AlphaFoldDB" id="A0A951V268"/>
<dbReference type="EMBL" id="JAHHGZ010000080">
    <property type="protein sequence ID" value="MBW4672450.1"/>
    <property type="molecule type" value="Genomic_DNA"/>
</dbReference>
<dbReference type="PANTHER" id="PTHR47893">
    <property type="entry name" value="REGULATORY PROTEIN PCHR"/>
    <property type="match status" value="1"/>
</dbReference>
<dbReference type="SUPFAM" id="SSF46689">
    <property type="entry name" value="Homeodomain-like"/>
    <property type="match status" value="2"/>
</dbReference>
<reference evidence="5" key="2">
    <citation type="journal article" date="2022" name="Microbiol. Resour. Announc.">
        <title>Metagenome Sequencing to Explore Phylogenomics of Terrestrial Cyanobacteria.</title>
        <authorList>
            <person name="Ward R.D."/>
            <person name="Stajich J.E."/>
            <person name="Johansen J.R."/>
            <person name="Huntemann M."/>
            <person name="Clum A."/>
            <person name="Foster B."/>
            <person name="Foster B."/>
            <person name="Roux S."/>
            <person name="Palaniappan K."/>
            <person name="Varghese N."/>
            <person name="Mukherjee S."/>
            <person name="Reddy T.B.K."/>
            <person name="Daum C."/>
            <person name="Copeland A."/>
            <person name="Chen I.A."/>
            <person name="Ivanova N.N."/>
            <person name="Kyrpides N.C."/>
            <person name="Shapiro N."/>
            <person name="Eloe-Fadrosh E.A."/>
            <person name="Pietrasiak N."/>
        </authorList>
    </citation>
    <scope>NUCLEOTIDE SEQUENCE</scope>
    <source>
        <strain evidence="5">GSE-NOS-MK-12-04C</strain>
    </source>
</reference>
<keyword evidence="1" id="KW-0805">Transcription regulation</keyword>
<dbReference type="Proteomes" id="UP000729701">
    <property type="component" value="Unassembled WGS sequence"/>
</dbReference>
<evidence type="ECO:0000313" key="6">
    <source>
        <dbReference type="Proteomes" id="UP000729701"/>
    </source>
</evidence>
<gene>
    <name evidence="5" type="ORF">KME60_34800</name>
</gene>
<organism evidence="5 6">
    <name type="scientific">Cyanomargarita calcarea GSE-NOS-MK-12-04C</name>
    <dbReference type="NCBI Taxonomy" id="2839659"/>
    <lineage>
        <taxon>Bacteria</taxon>
        <taxon>Bacillati</taxon>
        <taxon>Cyanobacteriota</taxon>
        <taxon>Cyanophyceae</taxon>
        <taxon>Nostocales</taxon>
        <taxon>Cyanomargaritaceae</taxon>
        <taxon>Cyanomargarita</taxon>
    </lineage>
</organism>
<name>A0A951V268_9CYAN</name>
<dbReference type="InterPro" id="IPR009057">
    <property type="entry name" value="Homeodomain-like_sf"/>
</dbReference>
<evidence type="ECO:0000256" key="2">
    <source>
        <dbReference type="ARBA" id="ARBA00023125"/>
    </source>
</evidence>
<dbReference type="GO" id="GO:0043565">
    <property type="term" value="F:sequence-specific DNA binding"/>
    <property type="evidence" value="ECO:0007669"/>
    <property type="project" value="InterPro"/>
</dbReference>
<sequence length="333" mass="37612">MTLTMKLQEWDEIWDGTAQSITSSPNLQPFEYVSQLPQQFGQGGSREIEVHPEICLSIFDYDLREDVLIQVSEWDHPLQFCVWLSGTSVDEYGGKLGAGYTCISGSGVQRQMFVKSSKSRHMGIDIHMSPNVLQTFFPNRDGEMLPQLRLLAKGNDWQTLIYPEITTAIAQVVKQMIYCPYQGITKQMYLQGKVIELMALQLAPILSDRSELLPPSPRLKPTTTTRIHHAREILHFRLENPPSLVELAQVVGVSDRTLRYGFRALFGRSVFNYLTEKRLERAEQLLRHGGVTVAEVANLLGYSHLGHFAAAFKRQFGITPSECLLGKKSISAQ</sequence>
<dbReference type="InterPro" id="IPR018060">
    <property type="entry name" value="HTH_AraC"/>
</dbReference>
<dbReference type="Gene3D" id="1.10.10.60">
    <property type="entry name" value="Homeodomain-like"/>
    <property type="match status" value="1"/>
</dbReference>
<dbReference type="InterPro" id="IPR018062">
    <property type="entry name" value="HTH_AraC-typ_CS"/>
</dbReference>
<accession>A0A951V268</accession>
<dbReference type="PROSITE" id="PS00041">
    <property type="entry name" value="HTH_ARAC_FAMILY_1"/>
    <property type="match status" value="1"/>
</dbReference>
<dbReference type="GO" id="GO:0003700">
    <property type="term" value="F:DNA-binding transcription factor activity"/>
    <property type="evidence" value="ECO:0007669"/>
    <property type="project" value="InterPro"/>
</dbReference>
<feature type="domain" description="HTH araC/xylS-type" evidence="4">
    <location>
        <begin position="228"/>
        <end position="326"/>
    </location>
</feature>
<protein>
    <submittedName>
        <fullName evidence="5">AraC family transcriptional regulator</fullName>
    </submittedName>
</protein>
<dbReference type="SMART" id="SM00342">
    <property type="entry name" value="HTH_ARAC"/>
    <property type="match status" value="1"/>
</dbReference>
<evidence type="ECO:0000256" key="1">
    <source>
        <dbReference type="ARBA" id="ARBA00023015"/>
    </source>
</evidence>
<dbReference type="Pfam" id="PF12833">
    <property type="entry name" value="HTH_18"/>
    <property type="match status" value="1"/>
</dbReference>
<evidence type="ECO:0000256" key="3">
    <source>
        <dbReference type="ARBA" id="ARBA00023163"/>
    </source>
</evidence>
<evidence type="ECO:0000313" key="5">
    <source>
        <dbReference type="EMBL" id="MBW4672450.1"/>
    </source>
</evidence>
<reference evidence="5" key="1">
    <citation type="submission" date="2021-05" db="EMBL/GenBank/DDBJ databases">
        <authorList>
            <person name="Pietrasiak N."/>
            <person name="Ward R."/>
            <person name="Stajich J.E."/>
            <person name="Kurbessoian T."/>
        </authorList>
    </citation>
    <scope>NUCLEOTIDE SEQUENCE</scope>
    <source>
        <strain evidence="5">GSE-NOS-MK-12-04C</strain>
    </source>
</reference>
<evidence type="ECO:0000259" key="4">
    <source>
        <dbReference type="PROSITE" id="PS01124"/>
    </source>
</evidence>
<dbReference type="InterPro" id="IPR053142">
    <property type="entry name" value="PchR_regulatory_protein"/>
</dbReference>
<dbReference type="PRINTS" id="PR00032">
    <property type="entry name" value="HTHARAC"/>
</dbReference>
<keyword evidence="3" id="KW-0804">Transcription</keyword>
<dbReference type="InterPro" id="IPR020449">
    <property type="entry name" value="Tscrpt_reg_AraC-type_HTH"/>
</dbReference>
<proteinExistence type="predicted"/>